<accession>A0A1B0A587</accession>
<sequence>MYTNGQIKYKYSEIFAAHIIYDRINKLNDIIRMKAGNICPGCPGFEKERKFNYLLQNIGSKAESIYALLRVNKLNSIMHAGSKRSLGFKIERKLRNLCPNLESETESIPCQGR</sequence>
<reference evidence="2" key="1">
    <citation type="submission" date="2014-03" db="EMBL/GenBank/DDBJ databases">
        <authorList>
            <person name="Aksoy S."/>
            <person name="Warren W."/>
            <person name="Wilson R.K."/>
        </authorList>
    </citation>
    <scope>NUCLEOTIDE SEQUENCE [LARGE SCALE GENOMIC DNA]</scope>
    <source>
        <strain evidence="2">IAEA</strain>
    </source>
</reference>
<dbReference type="Proteomes" id="UP000092445">
    <property type="component" value="Unassembled WGS sequence"/>
</dbReference>
<name>A0A1B0A587_GLOPL</name>
<dbReference type="VEuPathDB" id="VectorBase:GPAI034763"/>
<evidence type="ECO:0000313" key="1">
    <source>
        <dbReference type="EnsemblMetazoa" id="GPAI034763-PA"/>
    </source>
</evidence>
<keyword evidence="2" id="KW-1185">Reference proteome</keyword>
<dbReference type="AlphaFoldDB" id="A0A1B0A587"/>
<proteinExistence type="predicted"/>
<organism evidence="1 2">
    <name type="scientific">Glossina pallidipes</name>
    <name type="common">Tsetse fly</name>
    <dbReference type="NCBI Taxonomy" id="7398"/>
    <lineage>
        <taxon>Eukaryota</taxon>
        <taxon>Metazoa</taxon>
        <taxon>Ecdysozoa</taxon>
        <taxon>Arthropoda</taxon>
        <taxon>Hexapoda</taxon>
        <taxon>Insecta</taxon>
        <taxon>Pterygota</taxon>
        <taxon>Neoptera</taxon>
        <taxon>Endopterygota</taxon>
        <taxon>Diptera</taxon>
        <taxon>Brachycera</taxon>
        <taxon>Muscomorpha</taxon>
        <taxon>Hippoboscoidea</taxon>
        <taxon>Glossinidae</taxon>
        <taxon>Glossina</taxon>
    </lineage>
</organism>
<protein>
    <submittedName>
        <fullName evidence="1">Uncharacterized protein</fullName>
    </submittedName>
</protein>
<reference evidence="1" key="2">
    <citation type="submission" date="2020-05" db="UniProtKB">
        <authorList>
            <consortium name="EnsemblMetazoa"/>
        </authorList>
    </citation>
    <scope>IDENTIFICATION</scope>
    <source>
        <strain evidence="1">IAEA</strain>
    </source>
</reference>
<evidence type="ECO:0000313" key="2">
    <source>
        <dbReference type="Proteomes" id="UP000092445"/>
    </source>
</evidence>
<dbReference type="EnsemblMetazoa" id="GPAI034763-RA">
    <property type="protein sequence ID" value="GPAI034763-PA"/>
    <property type="gene ID" value="GPAI034763"/>
</dbReference>